<evidence type="ECO:0000313" key="1">
    <source>
        <dbReference type="EMBL" id="MBS3057757.1"/>
    </source>
</evidence>
<organism evidence="1 2">
    <name type="scientific">Candidatus Iainarchaeum sp</name>
    <dbReference type="NCBI Taxonomy" id="3101447"/>
    <lineage>
        <taxon>Archaea</taxon>
        <taxon>Candidatus Iainarchaeota</taxon>
        <taxon>Candidatus Iainarchaeia</taxon>
        <taxon>Candidatus Iainarchaeales</taxon>
        <taxon>Candidatus Iainarchaeaceae</taxon>
        <taxon>Candidatus Iainarchaeum</taxon>
    </lineage>
</organism>
<sequence>MALLAKKPKALDRMLNKKERQRWKSSKGIAYPRKRRPLTVAQVKKILIKSGALLNEKDVNAKSRLVGASYGNENFLIDLRKVPRNLLRLLKYGPVRRVSE</sequence>
<reference evidence="1" key="2">
    <citation type="submission" date="2021-05" db="EMBL/GenBank/DDBJ databases">
        <title>Protein family content uncovers lineage relationships and bacterial pathway maintenance mechanisms in DPANN archaea.</title>
        <authorList>
            <person name="Castelle C.J."/>
            <person name="Meheust R."/>
            <person name="Jaffe A.L."/>
            <person name="Seitz K."/>
            <person name="Gong X."/>
            <person name="Baker B.J."/>
            <person name="Banfield J.F."/>
        </authorList>
    </citation>
    <scope>NUCLEOTIDE SEQUENCE</scope>
    <source>
        <strain evidence="1">RIFCSPHIGHO2_01_FULL_AR10_44_11</strain>
    </source>
</reference>
<protein>
    <submittedName>
        <fullName evidence="1">Uncharacterized protein</fullName>
    </submittedName>
</protein>
<proteinExistence type="predicted"/>
<comment type="caution">
    <text evidence="1">The sequence shown here is derived from an EMBL/GenBank/DDBJ whole genome shotgun (WGS) entry which is preliminary data.</text>
</comment>
<dbReference type="AlphaFoldDB" id="A0A8T4KUF5"/>
<dbReference type="EMBL" id="JAGVWD010000066">
    <property type="protein sequence ID" value="MBS3057757.1"/>
    <property type="molecule type" value="Genomic_DNA"/>
</dbReference>
<accession>A0A8T4KUF5</accession>
<reference evidence="1" key="1">
    <citation type="submission" date="2021-03" db="EMBL/GenBank/DDBJ databases">
        <authorList>
            <person name="Jaffe A."/>
        </authorList>
    </citation>
    <scope>NUCLEOTIDE SEQUENCE</scope>
    <source>
        <strain evidence="1">RIFCSPHIGHO2_01_FULL_AR10_44_11</strain>
    </source>
</reference>
<dbReference type="Proteomes" id="UP000677687">
    <property type="component" value="Unassembled WGS sequence"/>
</dbReference>
<evidence type="ECO:0000313" key="2">
    <source>
        <dbReference type="Proteomes" id="UP000677687"/>
    </source>
</evidence>
<name>A0A8T4KUF5_9ARCH</name>
<gene>
    <name evidence="1" type="ORF">J4415_03980</name>
</gene>